<feature type="region of interest" description="Disordered" evidence="1">
    <location>
        <begin position="88"/>
        <end position="126"/>
    </location>
</feature>
<dbReference type="AlphaFoldDB" id="A0A0G4EA08"/>
<reference evidence="2 3" key="1">
    <citation type="submission" date="2014-11" db="EMBL/GenBank/DDBJ databases">
        <authorList>
            <person name="Zhu J."/>
            <person name="Qi W."/>
            <person name="Song R."/>
        </authorList>
    </citation>
    <scope>NUCLEOTIDE SEQUENCE [LARGE SCALE GENOMIC DNA]</scope>
</reference>
<dbReference type="InParanoid" id="A0A0G4EA08"/>
<dbReference type="Gene3D" id="1.10.150.670">
    <property type="entry name" value="Crossover junction endonuclease EME1, DNA-binding domain"/>
    <property type="match status" value="1"/>
</dbReference>
<organism evidence="2 3">
    <name type="scientific">Vitrella brassicaformis (strain CCMP3155)</name>
    <dbReference type="NCBI Taxonomy" id="1169540"/>
    <lineage>
        <taxon>Eukaryota</taxon>
        <taxon>Sar</taxon>
        <taxon>Alveolata</taxon>
        <taxon>Colpodellida</taxon>
        <taxon>Vitrellaceae</taxon>
        <taxon>Vitrella</taxon>
    </lineage>
</organism>
<evidence type="ECO:0008006" key="4">
    <source>
        <dbReference type="Google" id="ProtNLM"/>
    </source>
</evidence>
<keyword evidence="3" id="KW-1185">Reference proteome</keyword>
<accession>A0A0G4EA08</accession>
<protein>
    <recommendedName>
        <fullName evidence="4">ERCC4 domain-containing protein</fullName>
    </recommendedName>
</protein>
<dbReference type="EMBL" id="CDMY01000061">
    <property type="protein sequence ID" value="CEL92285.1"/>
    <property type="molecule type" value="Genomic_DNA"/>
</dbReference>
<dbReference type="InterPro" id="IPR042530">
    <property type="entry name" value="EME1/EME2_C"/>
</dbReference>
<dbReference type="VEuPathDB" id="CryptoDB:Vbra_11011"/>
<evidence type="ECO:0000313" key="2">
    <source>
        <dbReference type="EMBL" id="CEL92285.1"/>
    </source>
</evidence>
<name>A0A0G4EA08_VITBC</name>
<evidence type="ECO:0000256" key="1">
    <source>
        <dbReference type="SAM" id="MobiDB-lite"/>
    </source>
</evidence>
<proteinExistence type="predicted"/>
<gene>
    <name evidence="2" type="ORF">Vbra_11011</name>
</gene>
<dbReference type="Proteomes" id="UP000041254">
    <property type="component" value="Unassembled WGS sequence"/>
</dbReference>
<evidence type="ECO:0000313" key="3">
    <source>
        <dbReference type="Proteomes" id="UP000041254"/>
    </source>
</evidence>
<sequence>MTAVSIALSPVLAGLPVGVALKTHIDSIKKEKDEAAKPSKSKKEILLSAYVAADGHKAGRVFMESPAVLLEVGFRYRTHRQVFTEPCDDDQDVMMGTQDTPAASQASVSPLGEDTMDDDAAPSPPDGPLSPVVAIYCLDPDDQRMPHTAMEERARSEVMALHEALTTDGVRVLCMTRELRGINLDDFVCDLLVDAGVDTVHARDTNDAVTYVVKCAKALVKSREDERRSFFWSKSEKKTSQGPKEAWINQLTTFNQVSVPRAQSMQKTFATPWDLMEHLHRHGKEAAVNKLAATRLNEGNKSTVGQALASKVAGLYDPSLTGTEGCDP</sequence>
<feature type="compositionally biased region" description="Polar residues" evidence="1">
    <location>
        <begin position="97"/>
        <end position="108"/>
    </location>
</feature>